<evidence type="ECO:0000313" key="1">
    <source>
        <dbReference type="EMBL" id="CAH6719226.1"/>
    </source>
</evidence>
<proteinExistence type="predicted"/>
<protein>
    <submittedName>
        <fullName evidence="1">Uncharacterized protein</fullName>
    </submittedName>
</protein>
<dbReference type="EMBL" id="CALSDN010000002">
    <property type="protein sequence ID" value="CAH6719226.1"/>
    <property type="molecule type" value="Genomic_DNA"/>
</dbReference>
<reference evidence="1" key="1">
    <citation type="submission" date="2022-06" db="EMBL/GenBank/DDBJ databases">
        <authorList>
            <person name="Legras J.-L."/>
            <person name="Devillers H."/>
            <person name="Grondin C."/>
        </authorList>
    </citation>
    <scope>NUCLEOTIDE SEQUENCE</scope>
    <source>
        <strain evidence="1">CLIB 1444</strain>
    </source>
</reference>
<evidence type="ECO:0000313" key="2">
    <source>
        <dbReference type="Proteomes" id="UP001152531"/>
    </source>
</evidence>
<accession>A0ACA9Y2N7</accession>
<comment type="caution">
    <text evidence="1">The sequence shown here is derived from an EMBL/GenBank/DDBJ whole genome shotgun (WGS) entry which is preliminary data.</text>
</comment>
<dbReference type="Proteomes" id="UP001152531">
    <property type="component" value="Unassembled WGS sequence"/>
</dbReference>
<keyword evidence="2" id="KW-1185">Reference proteome</keyword>
<name>A0ACA9Y2N7_9ASCO</name>
<sequence length="320" mass="36873">MAIKLSKRSEELDREVNEKFVEAPKKLTSYLLITLVLSVIIFIQNLYLLNDSTNPQFQLVMKKGNNDSEEILSTMKNSLLMVSFLAHDFKAVSLDTIENIDTFDAGTKYDLYYNGYGKYEFNSSEISYFRETNGLDIFEDLINDVAVQVSGISKSNTTALVNPLMRTFTHTVGSVSEMYDEYKATGDIPEHFNEDTLKLGRSANNIEKFAKFMKNYPQISIIISFISTLSLFVLVNVMLFRNDSKRLILAVVFTESFQTICLFCSWASQYRYYYKLNKVLTRFNLAKLTIANGYTFLQIMLILSFTIQAIWIYNFCTKKN</sequence>
<gene>
    <name evidence="1" type="ORF">CLIB1444_02S03730</name>
</gene>
<organism evidence="1 2">
    <name type="scientific">[Candida] jaroonii</name>
    <dbReference type="NCBI Taxonomy" id="467808"/>
    <lineage>
        <taxon>Eukaryota</taxon>
        <taxon>Fungi</taxon>
        <taxon>Dikarya</taxon>
        <taxon>Ascomycota</taxon>
        <taxon>Saccharomycotina</taxon>
        <taxon>Pichiomycetes</taxon>
        <taxon>Debaryomycetaceae</taxon>
        <taxon>Yamadazyma</taxon>
    </lineage>
</organism>